<evidence type="ECO:0000256" key="5">
    <source>
        <dbReference type="ARBA" id="ARBA00023065"/>
    </source>
</evidence>
<evidence type="ECO:0000256" key="7">
    <source>
        <dbReference type="SAM" id="MobiDB-lite"/>
    </source>
</evidence>
<feature type="compositionally biased region" description="Basic residues" evidence="7">
    <location>
        <begin position="28"/>
        <end position="40"/>
    </location>
</feature>
<comment type="caution">
    <text evidence="10">The sequence shown here is derived from an EMBL/GenBank/DDBJ whole genome shotgun (WGS) entry which is preliminary data.</text>
</comment>
<evidence type="ECO:0000256" key="2">
    <source>
        <dbReference type="ARBA" id="ARBA00022448"/>
    </source>
</evidence>
<keyword evidence="3 8" id="KW-0812">Transmembrane</keyword>
<feature type="transmembrane region" description="Helical" evidence="8">
    <location>
        <begin position="136"/>
        <end position="157"/>
    </location>
</feature>
<evidence type="ECO:0000313" key="10">
    <source>
        <dbReference type="EMBL" id="KAK9851133.1"/>
    </source>
</evidence>
<dbReference type="Gene3D" id="3.40.50.720">
    <property type="entry name" value="NAD(P)-binding Rossmann-like Domain"/>
    <property type="match status" value="2"/>
</dbReference>
<protein>
    <recommendedName>
        <fullName evidence="9">CASTOR/POLLUX/SYM8 ion channel conserved domain-containing protein</fullName>
    </recommendedName>
</protein>
<dbReference type="Proteomes" id="UP001485043">
    <property type="component" value="Unassembled WGS sequence"/>
</dbReference>
<sequence>MATSLDLRRASLLAHRRTNPCCSTSSSRPRRQLTPRRRTVVRAAAATQEEKASSEQEGSRDSGKSQVLTGLQTSAAVWLPHALAPTQEDLDIHWGPLDFKLGGPRGRKARAALRIPGWLLRTGVFWVQRVVLGNSLLKLLGVFAASIPVIIFGGVFYEIVSGGTLWDGIVHIYGALYKIPGVTVLGETNQQTEALMNVAWLGGSFTFAILLGVVTEDITGYFEGVRKGNFAVEADNHTLILNWNDDTLPLLRQMAVSRQERDNYAGPVVILADRPKLEMDADCKQGLMGFDIDVETRTGVPYCVSDLGKVAAGTARTVLLLNNNDPEDAGKQQAAAVLGVQACRCNIKPRPGQRLQPQNIAIQEAEDAQDEHMMASAHNLAQLSPQRMQLTMLGGRRDVSALLAQSSVQPGVASVYCSIVQQAQQTSTFYLRRFEKLEGLSFGQARRAFDGVVICGYMRREHGKMRTLLNPCDRDILEEGDQIISLAHNANFEPNIETATSYSFPAGFGRSEALKAVRDEPEPGMPPSKKVIIAWFNHDLEDLALALARFAPPGTHATVICANELKGLPKEETKGPCRFKLVQGDPTKPDMLKDAGIEDADSLIVGGIEKEDHKQADTVTLAMLMVLQDACAQCNRSPHKPLHVVGQIRRQETVQVANHVLERLGQGQVTAELLQPDELVSGMMAQIAAEPNMASLLTDFIYSAEGRDLALRCPADYYIHLEDPCSFELISELCRLRDETALGYIADGSVHLNPVAKAARAFSNSDRIIVLANT</sequence>
<evidence type="ECO:0000313" key="11">
    <source>
        <dbReference type="Proteomes" id="UP001485043"/>
    </source>
</evidence>
<dbReference type="EMBL" id="JALJOV010001257">
    <property type="protein sequence ID" value="KAK9851133.1"/>
    <property type="molecule type" value="Genomic_DNA"/>
</dbReference>
<dbReference type="Pfam" id="PF06241">
    <property type="entry name" value="Castor_Poll_mid"/>
    <property type="match status" value="1"/>
</dbReference>
<feature type="transmembrane region" description="Helical" evidence="8">
    <location>
        <begin position="194"/>
        <end position="214"/>
    </location>
</feature>
<dbReference type="AlphaFoldDB" id="A0AAW1SP24"/>
<reference evidence="10 11" key="1">
    <citation type="journal article" date="2024" name="Nat. Commun.">
        <title>Phylogenomics reveals the evolutionary origins of lichenization in chlorophyte algae.</title>
        <authorList>
            <person name="Puginier C."/>
            <person name="Libourel C."/>
            <person name="Otte J."/>
            <person name="Skaloud P."/>
            <person name="Haon M."/>
            <person name="Grisel S."/>
            <person name="Petersen M."/>
            <person name="Berrin J.G."/>
            <person name="Delaux P.M."/>
            <person name="Dal Grande F."/>
            <person name="Keller J."/>
        </authorList>
    </citation>
    <scope>NUCLEOTIDE SEQUENCE [LARGE SCALE GENOMIC DNA]</scope>
    <source>
        <strain evidence="10 11">SAG 2523</strain>
    </source>
</reference>
<name>A0AAW1SP24_9CHLO</name>
<accession>A0AAW1SP24</accession>
<keyword evidence="6 8" id="KW-0472">Membrane</keyword>
<gene>
    <name evidence="10" type="ORF">WJX84_001318</name>
</gene>
<comment type="subcellular location">
    <subcellularLocation>
        <location evidence="1">Endomembrane system</location>
        <topology evidence="1">Multi-pass membrane protein</topology>
    </subcellularLocation>
</comment>
<dbReference type="PANTHER" id="PTHR31563:SF10">
    <property type="entry name" value="ION CHANNEL POLLUX-RELATED"/>
    <property type="match status" value="1"/>
</dbReference>
<evidence type="ECO:0000256" key="6">
    <source>
        <dbReference type="ARBA" id="ARBA00023136"/>
    </source>
</evidence>
<evidence type="ECO:0000259" key="9">
    <source>
        <dbReference type="Pfam" id="PF06241"/>
    </source>
</evidence>
<feature type="compositionally biased region" description="Basic and acidic residues" evidence="7">
    <location>
        <begin position="48"/>
        <end position="63"/>
    </location>
</feature>
<dbReference type="PANTHER" id="PTHR31563">
    <property type="entry name" value="ION CHANNEL POLLUX-RELATED"/>
    <property type="match status" value="1"/>
</dbReference>
<keyword evidence="2" id="KW-0813">Transport</keyword>
<evidence type="ECO:0000256" key="1">
    <source>
        <dbReference type="ARBA" id="ARBA00004127"/>
    </source>
</evidence>
<feature type="region of interest" description="Disordered" evidence="7">
    <location>
        <begin position="16"/>
        <end position="65"/>
    </location>
</feature>
<dbReference type="InterPro" id="IPR044849">
    <property type="entry name" value="CASTOR/POLLUX/SYM8-like"/>
</dbReference>
<evidence type="ECO:0000256" key="4">
    <source>
        <dbReference type="ARBA" id="ARBA00022989"/>
    </source>
</evidence>
<dbReference type="GO" id="GO:0012505">
    <property type="term" value="C:endomembrane system"/>
    <property type="evidence" value="ECO:0007669"/>
    <property type="project" value="UniProtKB-SubCell"/>
</dbReference>
<keyword evidence="11" id="KW-1185">Reference proteome</keyword>
<organism evidence="10 11">
    <name type="scientific">Apatococcus fuscideae</name>
    <dbReference type="NCBI Taxonomy" id="2026836"/>
    <lineage>
        <taxon>Eukaryota</taxon>
        <taxon>Viridiplantae</taxon>
        <taxon>Chlorophyta</taxon>
        <taxon>core chlorophytes</taxon>
        <taxon>Trebouxiophyceae</taxon>
        <taxon>Chlorellales</taxon>
        <taxon>Chlorellaceae</taxon>
        <taxon>Apatococcus</taxon>
    </lineage>
</organism>
<keyword evidence="4 8" id="KW-1133">Transmembrane helix</keyword>
<dbReference type="InterPro" id="IPR010420">
    <property type="entry name" value="CASTOR/POLLUX/SYM8_dom"/>
</dbReference>
<keyword evidence="5" id="KW-0406">Ion transport</keyword>
<evidence type="ECO:0000256" key="8">
    <source>
        <dbReference type="SAM" id="Phobius"/>
    </source>
</evidence>
<dbReference type="GO" id="GO:0006811">
    <property type="term" value="P:monoatomic ion transport"/>
    <property type="evidence" value="ECO:0007669"/>
    <property type="project" value="UniProtKB-KW"/>
</dbReference>
<evidence type="ECO:0000256" key="3">
    <source>
        <dbReference type="ARBA" id="ARBA00022692"/>
    </source>
</evidence>
<proteinExistence type="predicted"/>
<feature type="domain" description="CASTOR/POLLUX/SYM8 ion channel conserved" evidence="9">
    <location>
        <begin position="399"/>
        <end position="490"/>
    </location>
</feature>